<accession>A0A167VZ37</accession>
<name>A0A167VZ37_CORFA</name>
<evidence type="ECO:0000313" key="2">
    <source>
        <dbReference type="EMBL" id="OAA63138.1"/>
    </source>
</evidence>
<dbReference type="Proteomes" id="UP000076744">
    <property type="component" value="Unassembled WGS sequence"/>
</dbReference>
<evidence type="ECO:0000256" key="1">
    <source>
        <dbReference type="SAM" id="SignalP"/>
    </source>
</evidence>
<evidence type="ECO:0008006" key="4">
    <source>
        <dbReference type="Google" id="ProtNLM"/>
    </source>
</evidence>
<gene>
    <name evidence="2" type="ORF">ISF_05014</name>
</gene>
<dbReference type="GeneID" id="30021306"/>
<dbReference type="OrthoDB" id="3354195at2759"/>
<proteinExistence type="predicted"/>
<keyword evidence="1" id="KW-0732">Signal</keyword>
<keyword evidence="3" id="KW-1185">Reference proteome</keyword>
<protein>
    <recommendedName>
        <fullName evidence="4">Cell wall galactomannoprotein</fullName>
    </recommendedName>
</protein>
<comment type="caution">
    <text evidence="2">The sequence shown here is derived from an EMBL/GenBank/DDBJ whole genome shotgun (WGS) entry which is preliminary data.</text>
</comment>
<feature type="signal peptide" evidence="1">
    <location>
        <begin position="1"/>
        <end position="16"/>
    </location>
</feature>
<dbReference type="RefSeq" id="XP_018704345.1">
    <property type="nucleotide sequence ID" value="XM_018848619.1"/>
</dbReference>
<dbReference type="EMBL" id="AZHB01000011">
    <property type="protein sequence ID" value="OAA63138.1"/>
    <property type="molecule type" value="Genomic_DNA"/>
</dbReference>
<sequence>MRFSASLIALVGVAMAAPAIVPTGVAAPVTGLLGSTDLVSELTGVTDEVEKGSLGADDLEQKLDAILGSSLVKVESALNQPLAQKLLALVQGGLPPQVVQAVGQGIALVEQGVAIQTVDAYVRGMTEGQVKSLGGALGVSDIQKVLQG</sequence>
<organism evidence="2 3">
    <name type="scientific">Cordyceps fumosorosea (strain ARSEF 2679)</name>
    <name type="common">Isaria fumosorosea</name>
    <dbReference type="NCBI Taxonomy" id="1081104"/>
    <lineage>
        <taxon>Eukaryota</taxon>
        <taxon>Fungi</taxon>
        <taxon>Dikarya</taxon>
        <taxon>Ascomycota</taxon>
        <taxon>Pezizomycotina</taxon>
        <taxon>Sordariomycetes</taxon>
        <taxon>Hypocreomycetidae</taxon>
        <taxon>Hypocreales</taxon>
        <taxon>Cordycipitaceae</taxon>
        <taxon>Cordyceps</taxon>
    </lineage>
</organism>
<dbReference type="AlphaFoldDB" id="A0A167VZ37"/>
<evidence type="ECO:0000313" key="3">
    <source>
        <dbReference type="Proteomes" id="UP000076744"/>
    </source>
</evidence>
<reference evidence="2 3" key="1">
    <citation type="journal article" date="2016" name="Genome Biol. Evol.">
        <title>Divergent and convergent evolution of fungal pathogenicity.</title>
        <authorList>
            <person name="Shang Y."/>
            <person name="Xiao G."/>
            <person name="Zheng P."/>
            <person name="Cen K."/>
            <person name="Zhan S."/>
            <person name="Wang C."/>
        </authorList>
    </citation>
    <scope>NUCLEOTIDE SEQUENCE [LARGE SCALE GENOMIC DNA]</scope>
    <source>
        <strain evidence="2 3">ARSEF 2679</strain>
    </source>
</reference>
<feature type="chain" id="PRO_5007893712" description="Cell wall galactomannoprotein" evidence="1">
    <location>
        <begin position="17"/>
        <end position="148"/>
    </location>
</feature>